<proteinExistence type="predicted"/>
<keyword evidence="3" id="KW-0808">Transferase</keyword>
<evidence type="ECO:0000256" key="1">
    <source>
        <dbReference type="ARBA" id="ARBA00022962"/>
    </source>
</evidence>
<dbReference type="CDD" id="cd01908">
    <property type="entry name" value="YafJ"/>
    <property type="match status" value="1"/>
</dbReference>
<dbReference type="HOGENOM" id="CLU_059273_0_0_0"/>
<evidence type="ECO:0000313" key="4">
    <source>
        <dbReference type="Proteomes" id="UP000002572"/>
    </source>
</evidence>
<name>E6W5F0_DESIS</name>
<dbReference type="FunCoup" id="E6W5F0">
    <property type="interactions" value="21"/>
</dbReference>
<dbReference type="KEGG" id="din:Selin_0123"/>
<feature type="domain" description="Glutamine amidotransferase type-2" evidence="2">
    <location>
        <begin position="2"/>
        <end position="256"/>
    </location>
</feature>
<dbReference type="AlphaFoldDB" id="E6W5F0"/>
<protein>
    <submittedName>
        <fullName evidence="3">Glutamine amidotransferase class-II</fullName>
    </submittedName>
</protein>
<dbReference type="EMBL" id="CP002432">
    <property type="protein sequence ID" value="ADU64881.1"/>
    <property type="molecule type" value="Genomic_DNA"/>
</dbReference>
<dbReference type="GO" id="GO:0016740">
    <property type="term" value="F:transferase activity"/>
    <property type="evidence" value="ECO:0007669"/>
    <property type="project" value="UniProtKB-KW"/>
</dbReference>
<dbReference type="Pfam" id="PF13230">
    <property type="entry name" value="GATase_4"/>
    <property type="match status" value="1"/>
</dbReference>
<sequence length="256" mass="28962">MCQLLGMNCNVPTDICFSFEGFAARAGLTDHHTDGWGIGFFEDGGCRTFLDSLPASQSPIAALVKQYPIKSRNVIAHIRKATHGHVTLENCHPFVREMWGKYWLFAHNGELNHFHPTLGGRYNPVGDTDSERAFCLILEHLFQSFPQGNPNAEALYRAMAEITRHIATHGIFNFLLSNGQWLFAHCSTKLNYIIREHPFQSAHLVDQDITLDFSQVTTPADRVTVIATTPLTYNESWTMIWPGELLLFQDGIPRKF</sequence>
<dbReference type="STRING" id="653733.Selin_0123"/>
<dbReference type="Gene3D" id="3.60.20.10">
    <property type="entry name" value="Glutamine Phosphoribosylpyrophosphate, subunit 1, domain 1"/>
    <property type="match status" value="1"/>
</dbReference>
<dbReference type="SUPFAM" id="SSF56235">
    <property type="entry name" value="N-terminal nucleophile aminohydrolases (Ntn hydrolases)"/>
    <property type="match status" value="1"/>
</dbReference>
<keyword evidence="1 3" id="KW-0315">Glutamine amidotransferase</keyword>
<organism evidence="3 4">
    <name type="scientific">Desulfurispirillum indicum (strain ATCC BAA-1389 / DSM 22839 / S5)</name>
    <dbReference type="NCBI Taxonomy" id="653733"/>
    <lineage>
        <taxon>Bacteria</taxon>
        <taxon>Pseudomonadati</taxon>
        <taxon>Chrysiogenota</taxon>
        <taxon>Chrysiogenia</taxon>
        <taxon>Chrysiogenales</taxon>
        <taxon>Chrysiogenaceae</taxon>
        <taxon>Desulfurispirillum</taxon>
    </lineage>
</organism>
<evidence type="ECO:0000259" key="2">
    <source>
        <dbReference type="PROSITE" id="PS51278"/>
    </source>
</evidence>
<dbReference type="Proteomes" id="UP000002572">
    <property type="component" value="Chromosome"/>
</dbReference>
<keyword evidence="4" id="KW-1185">Reference proteome</keyword>
<dbReference type="RefSeq" id="WP_013504770.1">
    <property type="nucleotide sequence ID" value="NC_014836.1"/>
</dbReference>
<dbReference type="OrthoDB" id="321954at2"/>
<dbReference type="InParanoid" id="E6W5F0"/>
<gene>
    <name evidence="3" type="ordered locus">Selin_0123</name>
</gene>
<evidence type="ECO:0000313" key="3">
    <source>
        <dbReference type="EMBL" id="ADU64881.1"/>
    </source>
</evidence>
<dbReference type="InterPro" id="IPR029055">
    <property type="entry name" value="Ntn_hydrolases_N"/>
</dbReference>
<dbReference type="eggNOG" id="COG0121">
    <property type="taxonomic scope" value="Bacteria"/>
</dbReference>
<dbReference type="InterPro" id="IPR017932">
    <property type="entry name" value="GATase_2_dom"/>
</dbReference>
<dbReference type="InterPro" id="IPR026869">
    <property type="entry name" value="EgtC-like"/>
</dbReference>
<dbReference type="PROSITE" id="PS51278">
    <property type="entry name" value="GATASE_TYPE_2"/>
    <property type="match status" value="1"/>
</dbReference>
<dbReference type="PANTHER" id="PTHR42824:SF1">
    <property type="entry name" value="GLUTAMINE AMIDOTRANSFERASE YAFJ-RELATED"/>
    <property type="match status" value="1"/>
</dbReference>
<accession>E6W5F0</accession>
<dbReference type="PANTHER" id="PTHR42824">
    <property type="entry name" value="GLUTAMINE AMIDOTRANSFERASE"/>
    <property type="match status" value="1"/>
</dbReference>
<reference evidence="3 4" key="1">
    <citation type="submission" date="2010-12" db="EMBL/GenBank/DDBJ databases">
        <title>Complete sequence of Desulfurispirillum indicum S5.</title>
        <authorList>
            <consortium name="US DOE Joint Genome Institute"/>
            <person name="Lucas S."/>
            <person name="Copeland A."/>
            <person name="Lapidus A."/>
            <person name="Cheng J.-F."/>
            <person name="Goodwin L."/>
            <person name="Pitluck S."/>
            <person name="Chertkov O."/>
            <person name="Held B."/>
            <person name="Detter J.C."/>
            <person name="Han C."/>
            <person name="Tapia R."/>
            <person name="Land M."/>
            <person name="Hauser L."/>
            <person name="Kyrpides N."/>
            <person name="Ivanova N."/>
            <person name="Mikhailova N."/>
            <person name="Haggblom M."/>
            <person name="Rauschenbach I."/>
            <person name="Bini E."/>
            <person name="Woyke T."/>
        </authorList>
    </citation>
    <scope>NUCLEOTIDE SEQUENCE [LARGE SCALE GENOMIC DNA]</scope>
    <source>
        <strain evidence="4">ATCC BAA-1389 / DSM 22839 / S5</strain>
    </source>
</reference>